<evidence type="ECO:0000256" key="7">
    <source>
        <dbReference type="ARBA" id="ARBA00023136"/>
    </source>
</evidence>
<dbReference type="AlphaFoldDB" id="A0A069SMF6"/>
<evidence type="ECO:0000313" key="16">
    <source>
        <dbReference type="Proteomes" id="UP000027661"/>
    </source>
</evidence>
<evidence type="ECO:0000256" key="10">
    <source>
        <dbReference type="PROSITE-ProRule" id="PRU01360"/>
    </source>
</evidence>
<gene>
    <name evidence="15" type="ORF">M099_1167</name>
</gene>
<comment type="similarity">
    <text evidence="10 11">Belongs to the TonB-dependent receptor family.</text>
</comment>
<evidence type="ECO:0000256" key="3">
    <source>
        <dbReference type="ARBA" id="ARBA00022452"/>
    </source>
</evidence>
<organism evidence="15 16">
    <name type="scientific">Phocaeicola vulgatus str. 3975 RP4</name>
    <dbReference type="NCBI Taxonomy" id="1339352"/>
    <lineage>
        <taxon>Bacteria</taxon>
        <taxon>Pseudomonadati</taxon>
        <taxon>Bacteroidota</taxon>
        <taxon>Bacteroidia</taxon>
        <taxon>Bacteroidales</taxon>
        <taxon>Bacteroidaceae</taxon>
        <taxon>Phocaeicola</taxon>
    </lineage>
</organism>
<keyword evidence="8 15" id="KW-0675">Receptor</keyword>
<dbReference type="InterPro" id="IPR000531">
    <property type="entry name" value="Beta-barrel_TonB"/>
</dbReference>
<evidence type="ECO:0000256" key="4">
    <source>
        <dbReference type="ARBA" id="ARBA00022692"/>
    </source>
</evidence>
<dbReference type="PANTHER" id="PTHR30069:SF29">
    <property type="entry name" value="HEMOGLOBIN AND HEMOGLOBIN-HAPTOGLOBIN-BINDING PROTEIN 1-RELATED"/>
    <property type="match status" value="1"/>
</dbReference>
<dbReference type="Pfam" id="PF00593">
    <property type="entry name" value="TonB_dep_Rec_b-barrel"/>
    <property type="match status" value="1"/>
</dbReference>
<evidence type="ECO:0000256" key="6">
    <source>
        <dbReference type="ARBA" id="ARBA00023077"/>
    </source>
</evidence>
<keyword evidence="6 11" id="KW-0798">TonB box</keyword>
<dbReference type="SUPFAM" id="SSF56935">
    <property type="entry name" value="Porins"/>
    <property type="match status" value="1"/>
</dbReference>
<keyword evidence="9 10" id="KW-0998">Cell outer membrane</keyword>
<keyword evidence="7 10" id="KW-0472">Membrane</keyword>
<dbReference type="InterPro" id="IPR039426">
    <property type="entry name" value="TonB-dep_rcpt-like"/>
</dbReference>
<keyword evidence="3 10" id="KW-1134">Transmembrane beta strand</keyword>
<dbReference type="EMBL" id="JNHM01000012">
    <property type="protein sequence ID" value="KDS55866.1"/>
    <property type="molecule type" value="Genomic_DNA"/>
</dbReference>
<evidence type="ECO:0000256" key="12">
    <source>
        <dbReference type="SAM" id="SignalP"/>
    </source>
</evidence>
<name>A0A069SMF6_PHOVU</name>
<evidence type="ECO:0000259" key="13">
    <source>
        <dbReference type="Pfam" id="PF00593"/>
    </source>
</evidence>
<feature type="domain" description="TonB-dependent receptor-like beta-barrel" evidence="13">
    <location>
        <begin position="219"/>
        <end position="647"/>
    </location>
</feature>
<feature type="chain" id="PRO_5001666821" evidence="12">
    <location>
        <begin position="28"/>
        <end position="673"/>
    </location>
</feature>
<reference evidence="15 16" key="1">
    <citation type="submission" date="2014-04" db="EMBL/GenBank/DDBJ databases">
        <authorList>
            <person name="Sears C."/>
            <person name="Carroll K."/>
            <person name="Sack B.R."/>
            <person name="Qadri F."/>
            <person name="Myers L.L."/>
            <person name="Chung G.-T."/>
            <person name="Escheverria P."/>
            <person name="Fraser C.M."/>
            <person name="Sadzewicz L."/>
            <person name="Shefchek K.A."/>
            <person name="Tallon L."/>
            <person name="Das S.P."/>
            <person name="Daugherty S."/>
            <person name="Mongodin E.F."/>
        </authorList>
    </citation>
    <scope>NUCLEOTIDE SEQUENCE [LARGE SCALE GENOMIC DNA]</scope>
    <source>
        <strain evidence="15 16">3975 RP4</strain>
    </source>
</reference>
<dbReference type="PANTHER" id="PTHR30069">
    <property type="entry name" value="TONB-DEPENDENT OUTER MEMBRANE RECEPTOR"/>
    <property type="match status" value="1"/>
</dbReference>
<accession>A0A069SMF6</accession>
<sequence>MKGNNQAYKLWLCLLCSFLLLPLEIQAQKKGDSITGKVHKIDEVTVTARRPPAKITTGSPVQLINKEDIKNLGLQNMADAVRRFAGTNVRDYGGIGGLKTVSVRNLGAAHTAVSYDGVVVSNSQAGQIDIGRFSLDNVSSLSLAIGQDENLLQPARLYASAGVLSIETEKPVFENGKSSLSQIQIRGGAFGYIAPSIRRWQKLGEHTGLSVDASFMRADGNYPFTLENGKYITQEKRNNSDIHTWQGEANLFHTFHDESTLDVKAYYFYSERGLPGAVILYNPKAEERLWDENFFTQARYKKTFSPKWTLQAQAKFNHSWNKYEDTDVKYENGKQTDINRQDEYYLSAAMLYQPVKGLELSLAQDGFINTLHTNINDSPNPVRYSSLTALNARYQWGRIKLSGTLVGTFITEEVKAGNTPDDRKRLSPTLSVSIQPWKEEQLYVRAMYKNTFRVPTFNDLYYLRIGNTSLRPEKAREYNIGVTWNGKPFSFTDFLSVTLDGYYNEVTDKIVAFPSTYVWKMQNYGTVHITGLDATMATSIPVCPNINVGLSGNYSWQKAIDMTNPDAKNYKDQLPYTPQHSGNASTTIETPWINVGYSLTGVSERYYMAQNIPVNKIDGYVEHTATLWREFTMKGCHLRLQAEVINLTDKQYDVIKYYPMPGRSWRITGVLRF</sequence>
<dbReference type="GO" id="GO:0015344">
    <property type="term" value="F:siderophore uptake transmembrane transporter activity"/>
    <property type="evidence" value="ECO:0007669"/>
    <property type="project" value="TreeGrafter"/>
</dbReference>
<dbReference type="PROSITE" id="PS52016">
    <property type="entry name" value="TONB_DEPENDENT_REC_3"/>
    <property type="match status" value="1"/>
</dbReference>
<evidence type="ECO:0000256" key="1">
    <source>
        <dbReference type="ARBA" id="ARBA00004571"/>
    </source>
</evidence>
<evidence type="ECO:0000313" key="15">
    <source>
        <dbReference type="EMBL" id="KDS55866.1"/>
    </source>
</evidence>
<keyword evidence="2 10" id="KW-0813">Transport</keyword>
<dbReference type="GO" id="GO:0044718">
    <property type="term" value="P:siderophore transmembrane transport"/>
    <property type="evidence" value="ECO:0007669"/>
    <property type="project" value="TreeGrafter"/>
</dbReference>
<comment type="caution">
    <text evidence="15">The sequence shown here is derived from an EMBL/GenBank/DDBJ whole genome shotgun (WGS) entry which is preliminary data.</text>
</comment>
<keyword evidence="4 10" id="KW-0812">Transmembrane</keyword>
<evidence type="ECO:0000256" key="8">
    <source>
        <dbReference type="ARBA" id="ARBA00023170"/>
    </source>
</evidence>
<evidence type="ECO:0000256" key="2">
    <source>
        <dbReference type="ARBA" id="ARBA00022448"/>
    </source>
</evidence>
<evidence type="ECO:0000256" key="11">
    <source>
        <dbReference type="RuleBase" id="RU003357"/>
    </source>
</evidence>
<dbReference type="InterPro" id="IPR036942">
    <property type="entry name" value="Beta-barrel_TonB_sf"/>
</dbReference>
<dbReference type="Gene3D" id="2.170.130.10">
    <property type="entry name" value="TonB-dependent receptor, plug domain"/>
    <property type="match status" value="1"/>
</dbReference>
<dbReference type="InterPro" id="IPR012910">
    <property type="entry name" value="Plug_dom"/>
</dbReference>
<dbReference type="Pfam" id="PF07715">
    <property type="entry name" value="Plug"/>
    <property type="match status" value="1"/>
</dbReference>
<feature type="domain" description="TonB-dependent receptor plug" evidence="14">
    <location>
        <begin position="55"/>
        <end position="143"/>
    </location>
</feature>
<comment type="subcellular location">
    <subcellularLocation>
        <location evidence="1 10">Cell outer membrane</location>
        <topology evidence="1 10">Multi-pass membrane protein</topology>
    </subcellularLocation>
</comment>
<evidence type="ECO:0000259" key="14">
    <source>
        <dbReference type="Pfam" id="PF07715"/>
    </source>
</evidence>
<dbReference type="GO" id="GO:0009279">
    <property type="term" value="C:cell outer membrane"/>
    <property type="evidence" value="ECO:0007669"/>
    <property type="project" value="UniProtKB-SubCell"/>
</dbReference>
<evidence type="ECO:0000256" key="9">
    <source>
        <dbReference type="ARBA" id="ARBA00023237"/>
    </source>
</evidence>
<dbReference type="InterPro" id="IPR037066">
    <property type="entry name" value="Plug_dom_sf"/>
</dbReference>
<proteinExistence type="inferred from homology"/>
<feature type="signal peptide" evidence="12">
    <location>
        <begin position="1"/>
        <end position="27"/>
    </location>
</feature>
<dbReference type="RefSeq" id="WP_032952566.1">
    <property type="nucleotide sequence ID" value="NZ_JNHM01000012.1"/>
</dbReference>
<keyword evidence="5 12" id="KW-0732">Signal</keyword>
<evidence type="ECO:0000256" key="5">
    <source>
        <dbReference type="ARBA" id="ARBA00022729"/>
    </source>
</evidence>
<dbReference type="PATRIC" id="fig|1339352.3.peg.1129"/>
<dbReference type="Gene3D" id="2.40.170.20">
    <property type="entry name" value="TonB-dependent receptor, beta-barrel domain"/>
    <property type="match status" value="1"/>
</dbReference>
<protein>
    <submittedName>
        <fullName evidence="15">TonB dependent receptor family protein</fullName>
    </submittedName>
</protein>
<dbReference type="Proteomes" id="UP000027661">
    <property type="component" value="Unassembled WGS sequence"/>
</dbReference>